<organism evidence="10 11">
    <name type="scientific">SAR86 cluster bacterium</name>
    <dbReference type="NCBI Taxonomy" id="2030880"/>
    <lineage>
        <taxon>Bacteria</taxon>
        <taxon>Pseudomonadati</taxon>
        <taxon>Pseudomonadota</taxon>
        <taxon>Gammaproteobacteria</taxon>
        <taxon>SAR86 cluster</taxon>
    </lineage>
</organism>
<dbReference type="NCBIfam" id="NF001453">
    <property type="entry name" value="PRK00312.1"/>
    <property type="match status" value="1"/>
</dbReference>
<dbReference type="Gene3D" id="3.40.50.150">
    <property type="entry name" value="Vaccinia Virus protein VP39"/>
    <property type="match status" value="1"/>
</dbReference>
<dbReference type="SUPFAM" id="SSF53335">
    <property type="entry name" value="S-adenosyl-L-methionine-dependent methyltransferases"/>
    <property type="match status" value="1"/>
</dbReference>
<dbReference type="InterPro" id="IPR000682">
    <property type="entry name" value="PCMT"/>
</dbReference>
<accession>A0A937HZW2</accession>
<dbReference type="NCBIfam" id="TIGR00080">
    <property type="entry name" value="pimt"/>
    <property type="match status" value="1"/>
</dbReference>
<evidence type="ECO:0000256" key="2">
    <source>
        <dbReference type="ARBA" id="ARBA00005369"/>
    </source>
</evidence>
<keyword evidence="5" id="KW-0963">Cytoplasm</keyword>
<dbReference type="GO" id="GO:0032259">
    <property type="term" value="P:methylation"/>
    <property type="evidence" value="ECO:0007669"/>
    <property type="project" value="UniProtKB-KW"/>
</dbReference>
<dbReference type="FunFam" id="3.40.50.150:FF:000010">
    <property type="entry name" value="Protein-L-isoaspartate O-methyltransferase"/>
    <property type="match status" value="1"/>
</dbReference>
<keyword evidence="8" id="KW-0949">S-adenosyl-L-methionine</keyword>
<evidence type="ECO:0000256" key="7">
    <source>
        <dbReference type="ARBA" id="ARBA00022679"/>
    </source>
</evidence>
<dbReference type="Pfam" id="PF01135">
    <property type="entry name" value="PCMT"/>
    <property type="match status" value="1"/>
</dbReference>
<dbReference type="AlphaFoldDB" id="A0A937HZW2"/>
<evidence type="ECO:0000256" key="1">
    <source>
        <dbReference type="ARBA" id="ARBA00004496"/>
    </source>
</evidence>
<proteinExistence type="inferred from homology"/>
<dbReference type="EC" id="2.1.1.77" evidence="3 9"/>
<evidence type="ECO:0000256" key="3">
    <source>
        <dbReference type="ARBA" id="ARBA00011890"/>
    </source>
</evidence>
<evidence type="ECO:0000313" key="11">
    <source>
        <dbReference type="Proteomes" id="UP000744438"/>
    </source>
</evidence>
<evidence type="ECO:0000256" key="4">
    <source>
        <dbReference type="ARBA" id="ARBA00013346"/>
    </source>
</evidence>
<evidence type="ECO:0000256" key="8">
    <source>
        <dbReference type="ARBA" id="ARBA00022691"/>
    </source>
</evidence>
<name>A0A937HZW2_9GAMM</name>
<dbReference type="EMBL" id="JADHQC010000007">
    <property type="protein sequence ID" value="MBL6811642.1"/>
    <property type="molecule type" value="Genomic_DNA"/>
</dbReference>
<keyword evidence="6 10" id="KW-0489">Methyltransferase</keyword>
<dbReference type="GO" id="GO:0004719">
    <property type="term" value="F:protein-L-isoaspartate (D-aspartate) O-methyltransferase activity"/>
    <property type="evidence" value="ECO:0007669"/>
    <property type="project" value="UniProtKB-UniRule"/>
</dbReference>
<comment type="subcellular location">
    <subcellularLocation>
        <location evidence="1">Cytoplasm</location>
    </subcellularLocation>
</comment>
<reference evidence="10" key="1">
    <citation type="submission" date="2020-10" db="EMBL/GenBank/DDBJ databases">
        <title>Microbiome of the Black Sea water column analyzed by genome centric metagenomics.</title>
        <authorList>
            <person name="Cabello-Yeves P.J."/>
            <person name="Callieri C."/>
            <person name="Picazo A."/>
            <person name="Mehrshad M."/>
            <person name="Haro-Moreno J.M."/>
            <person name="Roda-Garcia J."/>
            <person name="Dzembekova N."/>
            <person name="Slabakova V."/>
            <person name="Slabakova N."/>
            <person name="Moncheva S."/>
            <person name="Rodriguez-Valera F."/>
        </authorList>
    </citation>
    <scope>NUCLEOTIDE SEQUENCE</scope>
    <source>
        <strain evidence="10">BS307-5m-G49</strain>
    </source>
</reference>
<comment type="caution">
    <text evidence="10">The sequence shown here is derived from an EMBL/GenBank/DDBJ whole genome shotgun (WGS) entry which is preliminary data.</text>
</comment>
<dbReference type="Proteomes" id="UP000744438">
    <property type="component" value="Unassembled WGS sequence"/>
</dbReference>
<evidence type="ECO:0000256" key="9">
    <source>
        <dbReference type="NCBIfam" id="TIGR00080"/>
    </source>
</evidence>
<dbReference type="PANTHER" id="PTHR11579:SF0">
    <property type="entry name" value="PROTEIN-L-ISOASPARTATE(D-ASPARTATE) O-METHYLTRANSFERASE"/>
    <property type="match status" value="1"/>
</dbReference>
<dbReference type="InterPro" id="IPR029063">
    <property type="entry name" value="SAM-dependent_MTases_sf"/>
</dbReference>
<keyword evidence="7 10" id="KW-0808">Transferase</keyword>
<protein>
    <recommendedName>
        <fullName evidence="4 9">Protein-L-isoaspartate O-methyltransferase</fullName>
        <ecNumber evidence="3 9">2.1.1.77</ecNumber>
    </recommendedName>
</protein>
<evidence type="ECO:0000256" key="6">
    <source>
        <dbReference type="ARBA" id="ARBA00022603"/>
    </source>
</evidence>
<evidence type="ECO:0000313" key="10">
    <source>
        <dbReference type="EMBL" id="MBL6811642.1"/>
    </source>
</evidence>
<comment type="similarity">
    <text evidence="2">Belongs to the methyltransferase superfamily. L-isoaspartyl/D-aspartyl protein methyltransferase family.</text>
</comment>
<evidence type="ECO:0000256" key="5">
    <source>
        <dbReference type="ARBA" id="ARBA00022490"/>
    </source>
</evidence>
<gene>
    <name evidence="10" type="ORF">ISQ63_02015</name>
</gene>
<dbReference type="PANTHER" id="PTHR11579">
    <property type="entry name" value="PROTEIN-L-ISOASPARTATE O-METHYLTRANSFERASE"/>
    <property type="match status" value="1"/>
</dbReference>
<dbReference type="GO" id="GO:0030091">
    <property type="term" value="P:protein repair"/>
    <property type="evidence" value="ECO:0007669"/>
    <property type="project" value="UniProtKB-UniRule"/>
</dbReference>
<dbReference type="GO" id="GO:0005737">
    <property type="term" value="C:cytoplasm"/>
    <property type="evidence" value="ECO:0007669"/>
    <property type="project" value="UniProtKB-SubCell"/>
</dbReference>
<dbReference type="CDD" id="cd02440">
    <property type="entry name" value="AdoMet_MTases"/>
    <property type="match status" value="1"/>
</dbReference>
<sequence>MNFKFARKELTKELSQKGIKDPRVLEAIYKIPRHEFVDATFTSRAYQDMSLPIGHQQTISQPFVVAKMTELLIQGNVLDQKPLGAVLEIGTGCGYQTAILARFCRKVFSLERIKALSLRADNNLKKVGVDNYQLRWSDGTLVWPTKKKFDYIICTEEIPKIKKKLKTQLEVHGKLICPVGDGKKQDLLFLEKKSKDDFHETILDSVLFVPMLEGKVSE</sequence>